<keyword evidence="1" id="KW-0812">Transmembrane</keyword>
<reference evidence="2 3" key="1">
    <citation type="submission" date="2023-12" db="EMBL/GenBank/DDBJ databases">
        <title>Blastococcus brunescens sp. nov., an actonobacterium isolated from sandstone collected in sahara desert.</title>
        <authorList>
            <person name="Gtari M."/>
            <person name="Ghodhbane F."/>
        </authorList>
    </citation>
    <scope>NUCLEOTIDE SEQUENCE [LARGE SCALE GENOMIC DNA]</scope>
    <source>
        <strain evidence="2 3">BMG 8361</strain>
    </source>
</reference>
<organism evidence="2 3">
    <name type="scientific">Blastococcus brunescens</name>
    <dbReference type="NCBI Taxonomy" id="1564165"/>
    <lineage>
        <taxon>Bacteria</taxon>
        <taxon>Bacillati</taxon>
        <taxon>Actinomycetota</taxon>
        <taxon>Actinomycetes</taxon>
        <taxon>Geodermatophilales</taxon>
        <taxon>Geodermatophilaceae</taxon>
        <taxon>Blastococcus</taxon>
    </lineage>
</organism>
<protein>
    <submittedName>
        <fullName evidence="2">DUF6186 family protein</fullName>
    </submittedName>
</protein>
<evidence type="ECO:0000313" key="2">
    <source>
        <dbReference type="EMBL" id="WRL66566.1"/>
    </source>
</evidence>
<keyword evidence="3" id="KW-1185">Reference proteome</keyword>
<keyword evidence="1" id="KW-1133">Transmembrane helix</keyword>
<keyword evidence="1" id="KW-0472">Membrane</keyword>
<dbReference type="EMBL" id="CP141261">
    <property type="protein sequence ID" value="WRL66566.1"/>
    <property type="molecule type" value="Genomic_DNA"/>
</dbReference>
<accession>A0ABZ1B703</accession>
<dbReference type="Proteomes" id="UP001324287">
    <property type="component" value="Chromosome"/>
</dbReference>
<feature type="transmembrane region" description="Helical" evidence="1">
    <location>
        <begin position="17"/>
        <end position="38"/>
    </location>
</feature>
<dbReference type="Pfam" id="PF19684">
    <property type="entry name" value="DUF6186"/>
    <property type="match status" value="1"/>
</dbReference>
<dbReference type="InterPro" id="IPR046177">
    <property type="entry name" value="DUF6186"/>
</dbReference>
<evidence type="ECO:0000256" key="1">
    <source>
        <dbReference type="SAM" id="Phobius"/>
    </source>
</evidence>
<proteinExistence type="predicted"/>
<sequence length="78" mass="7802">MADHPALSPAAATMSDILVGVLAVVALAVAGAALEVSARRGRGGATVAQAIGAAMRTTPGRVTVLAAWLWLGVHFLAR</sequence>
<evidence type="ECO:0000313" key="3">
    <source>
        <dbReference type="Proteomes" id="UP001324287"/>
    </source>
</evidence>
<gene>
    <name evidence="2" type="ORF">U6N30_14890</name>
</gene>
<name>A0ABZ1B703_9ACTN</name>
<dbReference type="RefSeq" id="WP_324277878.1">
    <property type="nucleotide sequence ID" value="NZ_CP141261.1"/>
</dbReference>